<protein>
    <recommendedName>
        <fullName evidence="3">Short-chain dehydrogenase/reductase SDR</fullName>
    </recommendedName>
</protein>
<evidence type="ECO:0000313" key="1">
    <source>
        <dbReference type="EMBL" id="KAH7053408.1"/>
    </source>
</evidence>
<dbReference type="InterPro" id="IPR036291">
    <property type="entry name" value="NAD(P)-bd_dom_sf"/>
</dbReference>
<feature type="non-terminal residue" evidence="1">
    <location>
        <position position="143"/>
    </location>
</feature>
<feature type="non-terminal residue" evidence="1">
    <location>
        <position position="1"/>
    </location>
</feature>
<name>A0ABQ8GEM4_9PEZI</name>
<keyword evidence="2" id="KW-1185">Reference proteome</keyword>
<evidence type="ECO:0008006" key="3">
    <source>
        <dbReference type="Google" id="ProtNLM"/>
    </source>
</evidence>
<comment type="caution">
    <text evidence="1">The sequence shown here is derived from an EMBL/GenBank/DDBJ whole genome shotgun (WGS) entry which is preliminary data.</text>
</comment>
<sequence>GTVINMASRSATVNTPLGANYATAKAGLVRATGCLQLEADLDDFHNIKFSAIHAGAARTNMQTPLDPDVSALCPDIADAYAKFASNFRCHPALCGQTYVFLAAGRGKVLKGRHFECEQHLGHIVSSSEEIATKSLYELTVQFL</sequence>
<dbReference type="SUPFAM" id="SSF51735">
    <property type="entry name" value="NAD(P)-binding Rossmann-fold domains"/>
    <property type="match status" value="1"/>
</dbReference>
<dbReference type="Pfam" id="PF00106">
    <property type="entry name" value="adh_short"/>
    <property type="match status" value="1"/>
</dbReference>
<dbReference type="Gene3D" id="3.40.50.720">
    <property type="entry name" value="NAD(P)-binding Rossmann-like Domain"/>
    <property type="match status" value="1"/>
</dbReference>
<accession>A0ABQ8GEM4</accession>
<reference evidence="1 2" key="1">
    <citation type="journal article" date="2021" name="Nat. Commun.">
        <title>Genetic determinants of endophytism in the Arabidopsis root mycobiome.</title>
        <authorList>
            <person name="Mesny F."/>
            <person name="Miyauchi S."/>
            <person name="Thiergart T."/>
            <person name="Pickel B."/>
            <person name="Atanasova L."/>
            <person name="Karlsson M."/>
            <person name="Huettel B."/>
            <person name="Barry K.W."/>
            <person name="Haridas S."/>
            <person name="Chen C."/>
            <person name="Bauer D."/>
            <person name="Andreopoulos W."/>
            <person name="Pangilinan J."/>
            <person name="LaButti K."/>
            <person name="Riley R."/>
            <person name="Lipzen A."/>
            <person name="Clum A."/>
            <person name="Drula E."/>
            <person name="Henrissat B."/>
            <person name="Kohler A."/>
            <person name="Grigoriev I.V."/>
            <person name="Martin F.M."/>
            <person name="Hacquard S."/>
        </authorList>
    </citation>
    <scope>NUCLEOTIDE SEQUENCE [LARGE SCALE GENOMIC DNA]</scope>
    <source>
        <strain evidence="1 2">MPI-SDFR-AT-0080</strain>
    </source>
</reference>
<organism evidence="1 2">
    <name type="scientific">Macrophomina phaseolina</name>
    <dbReference type="NCBI Taxonomy" id="35725"/>
    <lineage>
        <taxon>Eukaryota</taxon>
        <taxon>Fungi</taxon>
        <taxon>Dikarya</taxon>
        <taxon>Ascomycota</taxon>
        <taxon>Pezizomycotina</taxon>
        <taxon>Dothideomycetes</taxon>
        <taxon>Dothideomycetes incertae sedis</taxon>
        <taxon>Botryosphaeriales</taxon>
        <taxon>Botryosphaeriaceae</taxon>
        <taxon>Macrophomina</taxon>
    </lineage>
</organism>
<proteinExistence type="predicted"/>
<dbReference type="EMBL" id="JAGTJR010000010">
    <property type="protein sequence ID" value="KAH7053408.1"/>
    <property type="molecule type" value="Genomic_DNA"/>
</dbReference>
<gene>
    <name evidence="1" type="ORF">B0J12DRAFT_544039</name>
</gene>
<evidence type="ECO:0000313" key="2">
    <source>
        <dbReference type="Proteomes" id="UP000774617"/>
    </source>
</evidence>
<dbReference type="InterPro" id="IPR002347">
    <property type="entry name" value="SDR_fam"/>
</dbReference>
<dbReference type="Proteomes" id="UP000774617">
    <property type="component" value="Unassembled WGS sequence"/>
</dbReference>